<feature type="domain" description="DUF1985" evidence="1">
    <location>
        <begin position="100"/>
        <end position="216"/>
    </location>
</feature>
<dbReference type="Proteomes" id="UP001187192">
    <property type="component" value="Unassembled WGS sequence"/>
</dbReference>
<dbReference type="AlphaFoldDB" id="A0AA88DB48"/>
<dbReference type="PANTHER" id="PTHR48449:SF1">
    <property type="entry name" value="DUF1985 DOMAIN-CONTAINING PROTEIN"/>
    <property type="match status" value="1"/>
</dbReference>
<evidence type="ECO:0000313" key="2">
    <source>
        <dbReference type="EMBL" id="GMN51340.1"/>
    </source>
</evidence>
<sequence length="475" mass="54140">MFLETNGSTENSSDEEVDKEDYDISRMVLTSKLHELPPLILSEYFSAKVTVRSKMTILEDIQKWLTEEDKTIFRSYPQLGPLIDLPIGGEFFSALAHNLLLRKTVYQKDHEVLFLIEGKPLRFSLNESVLISGLYTGDRPSKDEIKAQEEKNELKNKYWPTKKSVLLADVAKKLKEFSVTKIRTKDRVKLAFQYMVARFLTSSDSKKAMPKLCEMMAKKLALNEKNKNGPRWLRWQNVQNPIGTSFDPCLEAMRSADFTVRPTLNFSSKERQREYYLQMERREDCSDDVIDGLMKLLEGDVILCSAADSDERSDELRSSHISRDPATILRSFPASSAHEQMIGAFTPMVWQRQHPMPTSPTSLDPATALRFLTPVGPQIHGAMPTTSTPNLESLMHYIDRRIGEHETYMKSMLANHEVAIVQKLEANNKAIMKKIESAMAMNKEACSGGVNVEFERQLSRGVETRYSGGDNFECQ</sequence>
<gene>
    <name evidence="2" type="ORF">TIFTF001_020493</name>
</gene>
<dbReference type="InterPro" id="IPR015410">
    <property type="entry name" value="DUF1985"/>
</dbReference>
<evidence type="ECO:0000259" key="1">
    <source>
        <dbReference type="Pfam" id="PF09331"/>
    </source>
</evidence>
<dbReference type="PANTHER" id="PTHR48449">
    <property type="entry name" value="DUF1985 DOMAIN-CONTAINING PROTEIN"/>
    <property type="match status" value="1"/>
</dbReference>
<keyword evidence="3" id="KW-1185">Reference proteome</keyword>
<comment type="caution">
    <text evidence="2">The sequence shown here is derived from an EMBL/GenBank/DDBJ whole genome shotgun (WGS) entry which is preliminary data.</text>
</comment>
<evidence type="ECO:0000313" key="3">
    <source>
        <dbReference type="Proteomes" id="UP001187192"/>
    </source>
</evidence>
<dbReference type="EMBL" id="BTGU01000037">
    <property type="protein sequence ID" value="GMN51340.1"/>
    <property type="molecule type" value="Genomic_DNA"/>
</dbReference>
<proteinExistence type="predicted"/>
<dbReference type="Pfam" id="PF09331">
    <property type="entry name" value="DUF1985"/>
    <property type="match status" value="1"/>
</dbReference>
<protein>
    <recommendedName>
        <fullName evidence="1">DUF1985 domain-containing protein</fullName>
    </recommendedName>
</protein>
<name>A0AA88DB48_FICCA</name>
<reference evidence="2" key="1">
    <citation type="submission" date="2023-07" db="EMBL/GenBank/DDBJ databases">
        <title>draft genome sequence of fig (Ficus carica).</title>
        <authorList>
            <person name="Takahashi T."/>
            <person name="Nishimura K."/>
        </authorList>
    </citation>
    <scope>NUCLEOTIDE SEQUENCE</scope>
</reference>
<accession>A0AA88DB48</accession>
<organism evidence="2 3">
    <name type="scientific">Ficus carica</name>
    <name type="common">Common fig</name>
    <dbReference type="NCBI Taxonomy" id="3494"/>
    <lineage>
        <taxon>Eukaryota</taxon>
        <taxon>Viridiplantae</taxon>
        <taxon>Streptophyta</taxon>
        <taxon>Embryophyta</taxon>
        <taxon>Tracheophyta</taxon>
        <taxon>Spermatophyta</taxon>
        <taxon>Magnoliopsida</taxon>
        <taxon>eudicotyledons</taxon>
        <taxon>Gunneridae</taxon>
        <taxon>Pentapetalae</taxon>
        <taxon>rosids</taxon>
        <taxon>fabids</taxon>
        <taxon>Rosales</taxon>
        <taxon>Moraceae</taxon>
        <taxon>Ficeae</taxon>
        <taxon>Ficus</taxon>
    </lineage>
</organism>